<reference evidence="1 2" key="1">
    <citation type="submission" date="2018-06" db="EMBL/GenBank/DDBJ databases">
        <title>Comparative genomics reveals the genomic features of Rhizophagus irregularis, R. cerebriforme, R. diaphanum and Gigaspora rosea, and their symbiotic lifestyle signature.</title>
        <authorList>
            <person name="Morin E."/>
            <person name="San Clemente H."/>
            <person name="Chen E.C.H."/>
            <person name="De La Providencia I."/>
            <person name="Hainaut M."/>
            <person name="Kuo A."/>
            <person name="Kohler A."/>
            <person name="Murat C."/>
            <person name="Tang N."/>
            <person name="Roy S."/>
            <person name="Loubradou J."/>
            <person name="Henrissat B."/>
            <person name="Grigoriev I.V."/>
            <person name="Corradi N."/>
            <person name="Roux C."/>
            <person name="Martin F.M."/>
        </authorList>
    </citation>
    <scope>NUCLEOTIDE SEQUENCE [LARGE SCALE GENOMIC DNA]</scope>
    <source>
        <strain evidence="1 2">DAOM 227022</strain>
    </source>
</reference>
<evidence type="ECO:0000313" key="1">
    <source>
        <dbReference type="EMBL" id="RIA87929.1"/>
    </source>
</evidence>
<accession>A0A397SSP4</accession>
<keyword evidence="2" id="KW-1185">Reference proteome</keyword>
<dbReference type="Proteomes" id="UP000265703">
    <property type="component" value="Unassembled WGS sequence"/>
</dbReference>
<proteinExistence type="predicted"/>
<protein>
    <submittedName>
        <fullName evidence="1">Uncharacterized protein</fullName>
    </submittedName>
</protein>
<dbReference type="OrthoDB" id="2363417at2759"/>
<gene>
    <name evidence="1" type="ORF">C1645_827089</name>
</gene>
<evidence type="ECO:0000313" key="2">
    <source>
        <dbReference type="Proteomes" id="UP000265703"/>
    </source>
</evidence>
<dbReference type="EMBL" id="QKYT01000286">
    <property type="protein sequence ID" value="RIA87929.1"/>
    <property type="molecule type" value="Genomic_DNA"/>
</dbReference>
<sequence length="78" mass="9004">MPLPFMDLNDKVLGISPHYGAATTVIGSLKDSIFFCRKLKLYNDIFNAMQLEWNNQQFGMNNTWRIQATINPPEKRSI</sequence>
<comment type="caution">
    <text evidence="1">The sequence shown here is derived from an EMBL/GenBank/DDBJ whole genome shotgun (WGS) entry which is preliminary data.</text>
</comment>
<dbReference type="AlphaFoldDB" id="A0A397SSP4"/>
<organism evidence="1 2">
    <name type="scientific">Glomus cerebriforme</name>
    <dbReference type="NCBI Taxonomy" id="658196"/>
    <lineage>
        <taxon>Eukaryota</taxon>
        <taxon>Fungi</taxon>
        <taxon>Fungi incertae sedis</taxon>
        <taxon>Mucoromycota</taxon>
        <taxon>Glomeromycotina</taxon>
        <taxon>Glomeromycetes</taxon>
        <taxon>Glomerales</taxon>
        <taxon>Glomeraceae</taxon>
        <taxon>Glomus</taxon>
    </lineage>
</organism>
<name>A0A397SSP4_9GLOM</name>